<dbReference type="Proteomes" id="UP001212803">
    <property type="component" value="Chromosome"/>
</dbReference>
<evidence type="ECO:0000313" key="1">
    <source>
        <dbReference type="EMBL" id="WBL36056.1"/>
    </source>
</evidence>
<evidence type="ECO:0000313" key="2">
    <source>
        <dbReference type="Proteomes" id="UP001212803"/>
    </source>
</evidence>
<organism evidence="1 2">
    <name type="scientific">Tepidiforma flava</name>
    <dbReference type="NCBI Taxonomy" id="3004094"/>
    <lineage>
        <taxon>Bacteria</taxon>
        <taxon>Bacillati</taxon>
        <taxon>Chloroflexota</taxon>
        <taxon>Tepidiformia</taxon>
        <taxon>Tepidiformales</taxon>
        <taxon>Tepidiformaceae</taxon>
        <taxon>Tepidiforma</taxon>
    </lineage>
</organism>
<dbReference type="RefSeq" id="WP_270056581.1">
    <property type="nucleotide sequence ID" value="NZ_CP115149.1"/>
</dbReference>
<name>A0ABY7M8N7_9CHLR</name>
<sequence>MEAARFPAYLQPLDAREEEARAGTPARTARRLLSRVDLLHHLDAVAGLSGSAPLSFLAVKIAGLEEVEGERGDVGVRFVVRGVGEALNGLCRGTDIAGELGPASFGVILQGRARPRRRQRQPG</sequence>
<gene>
    <name evidence="1" type="ORF">O0235_00005</name>
</gene>
<proteinExistence type="predicted"/>
<reference evidence="1 2" key="1">
    <citation type="journal article" date="2023" name="ISME J.">
        <title>Thermophilic Dehalococcoidia with unusual traits shed light on an unexpected past.</title>
        <authorList>
            <person name="Palmer M."/>
            <person name="Covington J.K."/>
            <person name="Zhou E.M."/>
            <person name="Thomas S.C."/>
            <person name="Habib N."/>
            <person name="Seymour C.O."/>
            <person name="Lai D."/>
            <person name="Johnston J."/>
            <person name="Hashimi A."/>
            <person name="Jiao J.Y."/>
            <person name="Muok A.R."/>
            <person name="Liu L."/>
            <person name="Xian W.D."/>
            <person name="Zhi X.Y."/>
            <person name="Li M.M."/>
            <person name="Silva L.P."/>
            <person name="Bowen B.P."/>
            <person name="Louie K."/>
            <person name="Briegel A."/>
            <person name="Pett-Ridge J."/>
            <person name="Weber P.K."/>
            <person name="Tocheva E.I."/>
            <person name="Woyke T."/>
            <person name="Northen T.R."/>
            <person name="Mayali X."/>
            <person name="Li W.J."/>
            <person name="Hedlund B.P."/>
        </authorList>
    </citation>
    <scope>NUCLEOTIDE SEQUENCE [LARGE SCALE GENOMIC DNA]</scope>
    <source>
        <strain evidence="1 2">YIM 72310</strain>
    </source>
</reference>
<protein>
    <recommendedName>
        <fullName evidence="3">Diguanylate cyclase</fullName>
    </recommendedName>
</protein>
<accession>A0ABY7M8N7</accession>
<keyword evidence="2" id="KW-1185">Reference proteome</keyword>
<dbReference type="EMBL" id="CP115149">
    <property type="protein sequence ID" value="WBL36056.1"/>
    <property type="molecule type" value="Genomic_DNA"/>
</dbReference>
<evidence type="ECO:0008006" key="3">
    <source>
        <dbReference type="Google" id="ProtNLM"/>
    </source>
</evidence>